<proteinExistence type="predicted"/>
<dbReference type="InterPro" id="IPR014529">
    <property type="entry name" value="UCP026631"/>
</dbReference>
<dbReference type="InterPro" id="IPR005182">
    <property type="entry name" value="YdbS-like_PH"/>
</dbReference>
<dbReference type="Proteomes" id="UP001589890">
    <property type="component" value="Unassembled WGS sequence"/>
</dbReference>
<sequence length="500" mass="53800">MTSTDPVDPPEGWQKLDRRTVAVTAILMAGVAVGAAVPAVFWITAGTSFALALALAIVVPAVLLVIAASAAADYVRWRKTRYRIGAERAELHSGILLIRRRSLSRERIRSVDLTAHPLQRVFGLVTVKIGTGEKTGAGESTLTLNPVTRPLGERLRKELLIRGTSDEGTLARLDPGWIRYAPISFLVPALGLGAGGAVMQVAQWFNAEAAVIGWVDDRFEGVGLIPMLAILLAIALVVGVIASLALFVEMWWNYRLDREHGTLRITRGLLTTRSISIEERRLRGVDVVEPLGVRLAGAARVDAIATGMTQKDEDDKTDHKTLLPAAPKEIADRLAADVLREEVSPTEAARLIGHPRAAYLRRLRWSYGSAAAFVAVLAVLGLWLTSVFLHLAWIAAVVLAPTAFLLARDAYRALGHALSGDYLVARSGTVRRSTAALQRDGIIGWSIKQSVFQRRAGLVTLTATTAAGAGAYSVYDAAVGEGLIFAREAVPNLLAPFVEE</sequence>
<keyword evidence="1" id="KW-1133">Transmembrane helix</keyword>
<dbReference type="PIRSF" id="PIRSF026631">
    <property type="entry name" value="UCP026631"/>
    <property type="match status" value="1"/>
</dbReference>
<keyword evidence="4" id="KW-1185">Reference proteome</keyword>
<evidence type="ECO:0000256" key="1">
    <source>
        <dbReference type="SAM" id="Phobius"/>
    </source>
</evidence>
<gene>
    <name evidence="3" type="ORF">ACFFGN_35965</name>
</gene>
<dbReference type="PANTHER" id="PTHR34473:SF2">
    <property type="entry name" value="UPF0699 TRANSMEMBRANE PROTEIN YDBT"/>
    <property type="match status" value="1"/>
</dbReference>
<dbReference type="RefSeq" id="WP_380057729.1">
    <property type="nucleotide sequence ID" value="NZ_JBHLTC010000057.1"/>
</dbReference>
<evidence type="ECO:0000259" key="2">
    <source>
        <dbReference type="Pfam" id="PF03703"/>
    </source>
</evidence>
<feature type="transmembrane region" description="Helical" evidence="1">
    <location>
        <begin position="390"/>
        <end position="407"/>
    </location>
</feature>
<evidence type="ECO:0000313" key="3">
    <source>
        <dbReference type="EMBL" id="MFC0629515.1"/>
    </source>
</evidence>
<protein>
    <submittedName>
        <fullName evidence="3">PH domain-containing protein</fullName>
    </submittedName>
</protein>
<feature type="transmembrane region" description="Helical" evidence="1">
    <location>
        <begin position="21"/>
        <end position="43"/>
    </location>
</feature>
<evidence type="ECO:0000313" key="4">
    <source>
        <dbReference type="Proteomes" id="UP001589890"/>
    </source>
</evidence>
<comment type="caution">
    <text evidence="3">The sequence shown here is derived from an EMBL/GenBank/DDBJ whole genome shotgun (WGS) entry which is preliminary data.</text>
</comment>
<feature type="domain" description="YdbS-like PH" evidence="2">
    <location>
        <begin position="411"/>
        <end position="474"/>
    </location>
</feature>
<dbReference type="PANTHER" id="PTHR34473">
    <property type="entry name" value="UPF0699 TRANSMEMBRANE PROTEIN YDBS"/>
    <property type="match status" value="1"/>
</dbReference>
<feature type="domain" description="YdbS-like PH" evidence="2">
    <location>
        <begin position="77"/>
        <end position="157"/>
    </location>
</feature>
<dbReference type="Pfam" id="PF03703">
    <property type="entry name" value="bPH_2"/>
    <property type="match status" value="2"/>
</dbReference>
<name>A0ABV6QYD9_9ACTN</name>
<feature type="transmembrane region" description="Helical" evidence="1">
    <location>
        <begin position="49"/>
        <end position="75"/>
    </location>
</feature>
<accession>A0ABV6QYD9</accession>
<reference evidence="3 4" key="1">
    <citation type="submission" date="2024-09" db="EMBL/GenBank/DDBJ databases">
        <authorList>
            <person name="Sun Q."/>
            <person name="Mori K."/>
        </authorList>
    </citation>
    <scope>NUCLEOTIDE SEQUENCE [LARGE SCALE GENOMIC DNA]</scope>
    <source>
        <strain evidence="3 4">CGMCC 1.15906</strain>
    </source>
</reference>
<feature type="transmembrane region" description="Helical" evidence="1">
    <location>
        <begin position="180"/>
        <end position="205"/>
    </location>
</feature>
<organism evidence="3 4">
    <name type="scientific">Kribbella deserti</name>
    <dbReference type="NCBI Taxonomy" id="1926257"/>
    <lineage>
        <taxon>Bacteria</taxon>
        <taxon>Bacillati</taxon>
        <taxon>Actinomycetota</taxon>
        <taxon>Actinomycetes</taxon>
        <taxon>Propionibacteriales</taxon>
        <taxon>Kribbellaceae</taxon>
        <taxon>Kribbella</taxon>
    </lineage>
</organism>
<keyword evidence="1" id="KW-0812">Transmembrane</keyword>
<keyword evidence="1" id="KW-0472">Membrane</keyword>
<dbReference type="EMBL" id="JBHLTC010000057">
    <property type="protein sequence ID" value="MFC0629515.1"/>
    <property type="molecule type" value="Genomic_DNA"/>
</dbReference>
<feature type="transmembrane region" description="Helical" evidence="1">
    <location>
        <begin position="365"/>
        <end position="384"/>
    </location>
</feature>
<feature type="transmembrane region" description="Helical" evidence="1">
    <location>
        <begin position="225"/>
        <end position="248"/>
    </location>
</feature>